<name>A0A5J4KFZ2_9CHLR</name>
<organism evidence="1 2">
    <name type="scientific">Thermogemmatispora aurantia</name>
    <dbReference type="NCBI Taxonomy" id="2045279"/>
    <lineage>
        <taxon>Bacteria</taxon>
        <taxon>Bacillati</taxon>
        <taxon>Chloroflexota</taxon>
        <taxon>Ktedonobacteria</taxon>
        <taxon>Thermogemmatisporales</taxon>
        <taxon>Thermogemmatisporaceae</taxon>
        <taxon>Thermogemmatispora</taxon>
    </lineage>
</organism>
<dbReference type="SUPFAM" id="SSF52980">
    <property type="entry name" value="Restriction endonuclease-like"/>
    <property type="match status" value="1"/>
</dbReference>
<dbReference type="Proteomes" id="UP000334820">
    <property type="component" value="Unassembled WGS sequence"/>
</dbReference>
<evidence type="ECO:0000313" key="1">
    <source>
        <dbReference type="EMBL" id="GER84776.1"/>
    </source>
</evidence>
<dbReference type="Gene3D" id="3.40.91.20">
    <property type="match status" value="1"/>
</dbReference>
<dbReference type="InterPro" id="IPR004194">
    <property type="entry name" value="Restrct_endonuc_II_BamHI"/>
</dbReference>
<proteinExistence type="predicted"/>
<dbReference type="Pfam" id="PF02923">
    <property type="entry name" value="BamHI"/>
    <property type="match status" value="1"/>
</dbReference>
<dbReference type="GO" id="GO:0000287">
    <property type="term" value="F:magnesium ion binding"/>
    <property type="evidence" value="ECO:0007669"/>
    <property type="project" value="InterPro"/>
</dbReference>
<dbReference type="InterPro" id="IPR011335">
    <property type="entry name" value="Restrct_endonuc-II-like"/>
</dbReference>
<keyword evidence="2" id="KW-1185">Reference proteome</keyword>
<dbReference type="AlphaFoldDB" id="A0A5J4KFZ2"/>
<gene>
    <name evidence="1" type="ORF">KTAU_34120</name>
</gene>
<comment type="caution">
    <text evidence="1">The sequence shown here is derived from an EMBL/GenBank/DDBJ whole genome shotgun (WGS) entry which is preliminary data.</text>
</comment>
<dbReference type="GO" id="GO:0009307">
    <property type="term" value="P:DNA restriction-modification system"/>
    <property type="evidence" value="ECO:0007669"/>
    <property type="project" value="InterPro"/>
</dbReference>
<dbReference type="EMBL" id="BKZV01000005">
    <property type="protein sequence ID" value="GER84776.1"/>
    <property type="molecule type" value="Genomic_DNA"/>
</dbReference>
<dbReference type="GO" id="GO:0009036">
    <property type="term" value="F:type II site-specific deoxyribonuclease activity"/>
    <property type="evidence" value="ECO:0007669"/>
    <property type="project" value="InterPro"/>
</dbReference>
<protein>
    <submittedName>
        <fullName evidence="1">Uncharacterized protein</fullName>
    </submittedName>
</protein>
<accession>A0A5J4KFZ2</accession>
<sequence>MLKGALIGGVLILPSRNMYRYLTDRIGNFEEVEPYFPLWEALATFVARGVLWVVAIEQDAVSKSVPRIEKGTDGRALM</sequence>
<dbReference type="InterPro" id="IPR011338">
    <property type="entry name" value="BamHI/BglII/BstY"/>
</dbReference>
<dbReference type="GO" id="GO:0003677">
    <property type="term" value="F:DNA binding"/>
    <property type="evidence" value="ECO:0007669"/>
    <property type="project" value="InterPro"/>
</dbReference>
<evidence type="ECO:0000313" key="2">
    <source>
        <dbReference type="Proteomes" id="UP000334820"/>
    </source>
</evidence>
<reference evidence="1 2" key="1">
    <citation type="journal article" date="2019" name="Int. J. Syst. Evol. Microbiol.">
        <title>Thermogemmatispora aurantia sp. nov. and Thermogemmatispora argillosa sp. nov., within the class Ktedonobacteria, and emended description of the genus Thermogemmatispora.</title>
        <authorList>
            <person name="Zheng Y."/>
            <person name="Wang C.M."/>
            <person name="Sakai Y."/>
            <person name="Abe K."/>
            <person name="Yokota A."/>
            <person name="Yabe S."/>
        </authorList>
    </citation>
    <scope>NUCLEOTIDE SEQUENCE [LARGE SCALE GENOMIC DNA]</scope>
    <source>
        <strain evidence="1 2">A1-2</strain>
    </source>
</reference>